<keyword evidence="2" id="KW-0812">Transmembrane</keyword>
<organism evidence="5 7">
    <name type="scientific">Testudinibacter aquarius</name>
    <dbReference type="NCBI Taxonomy" id="1524974"/>
    <lineage>
        <taxon>Bacteria</taxon>
        <taxon>Pseudomonadati</taxon>
        <taxon>Pseudomonadota</taxon>
        <taxon>Gammaproteobacteria</taxon>
        <taxon>Pasteurellales</taxon>
        <taxon>Pasteurellaceae</taxon>
        <taxon>Testudinibacter</taxon>
    </lineage>
</organism>
<protein>
    <submittedName>
        <fullName evidence="5">Outer membrane protein with glycine zipper</fullName>
    </submittedName>
</protein>
<keyword evidence="3" id="KW-0732">Signal</keyword>
<evidence type="ECO:0000259" key="4">
    <source>
        <dbReference type="Pfam" id="PF05433"/>
    </source>
</evidence>
<comment type="caution">
    <text evidence="5">The sequence shown here is derived from an EMBL/GenBank/DDBJ whole genome shotgun (WGS) entry which is preliminary data.</text>
</comment>
<dbReference type="EMBL" id="SMCP01000001">
    <property type="protein sequence ID" value="TCV89952.1"/>
    <property type="molecule type" value="Genomic_DNA"/>
</dbReference>
<keyword evidence="8" id="KW-1185">Reference proteome</keyword>
<dbReference type="AlphaFoldDB" id="A0A4R3YDN6"/>
<accession>A0A4R3YDN6</accession>
<proteinExistence type="predicted"/>
<keyword evidence="1" id="KW-0175">Coiled coil</keyword>
<dbReference type="PROSITE" id="PS51257">
    <property type="entry name" value="PROKAR_LIPOPROTEIN"/>
    <property type="match status" value="1"/>
</dbReference>
<dbReference type="InterPro" id="IPR008816">
    <property type="entry name" value="Gly_zipper_2TM_dom"/>
</dbReference>
<evidence type="ECO:0000256" key="3">
    <source>
        <dbReference type="SAM" id="SignalP"/>
    </source>
</evidence>
<dbReference type="Proteomes" id="UP000294619">
    <property type="component" value="Unassembled WGS sequence"/>
</dbReference>
<name>A0A4R3YDN6_9PAST</name>
<dbReference type="EMBL" id="VDGV01000037">
    <property type="protein sequence ID" value="TNG92218.1"/>
    <property type="molecule type" value="Genomic_DNA"/>
</dbReference>
<evidence type="ECO:0000313" key="8">
    <source>
        <dbReference type="Proteomes" id="UP000305526"/>
    </source>
</evidence>
<feature type="coiled-coil region" evidence="1">
    <location>
        <begin position="201"/>
        <end position="235"/>
    </location>
</feature>
<dbReference type="Proteomes" id="UP000305526">
    <property type="component" value="Unassembled WGS sequence"/>
</dbReference>
<feature type="coiled-coil region" evidence="1">
    <location>
        <begin position="103"/>
        <end position="169"/>
    </location>
</feature>
<feature type="domain" description="Glycine zipper 2TM" evidence="4">
    <location>
        <begin position="59"/>
        <end position="95"/>
    </location>
</feature>
<evidence type="ECO:0000313" key="6">
    <source>
        <dbReference type="EMBL" id="TNG92218.1"/>
    </source>
</evidence>
<keyword evidence="2" id="KW-1133">Transmembrane helix</keyword>
<feature type="chain" id="PRO_5020652805" evidence="3">
    <location>
        <begin position="24"/>
        <end position="242"/>
    </location>
</feature>
<evidence type="ECO:0000313" key="5">
    <source>
        <dbReference type="EMBL" id="TCV89952.1"/>
    </source>
</evidence>
<dbReference type="RefSeq" id="WP_132964609.1">
    <property type="nucleotide sequence ID" value="NZ_LEKL01000042.1"/>
</dbReference>
<keyword evidence="2" id="KW-0472">Membrane</keyword>
<evidence type="ECO:0000256" key="2">
    <source>
        <dbReference type="SAM" id="Phobius"/>
    </source>
</evidence>
<evidence type="ECO:0000313" key="7">
    <source>
        <dbReference type="Proteomes" id="UP000294619"/>
    </source>
</evidence>
<dbReference type="Pfam" id="PF05433">
    <property type="entry name" value="Rick_17kDa_Anti"/>
    <property type="match status" value="1"/>
</dbReference>
<gene>
    <name evidence="5" type="ORF">EDC16_101264</name>
    <name evidence="6" type="ORF">FHQ21_05070</name>
</gene>
<evidence type="ECO:0000256" key="1">
    <source>
        <dbReference type="SAM" id="Coils"/>
    </source>
</evidence>
<feature type="transmembrane region" description="Helical" evidence="2">
    <location>
        <begin position="81"/>
        <end position="103"/>
    </location>
</feature>
<sequence length="242" mass="26004">MYLIKNSKTILSALALSASIVLTGCQNDGLGSSSNVDSRLTQGQQAKFFSESGRSSCGMGALGGALLGGLIGALSGDSEDAVAGAAIGAVAGCGVLMGANYYLEDQRAKYSNKEQRINATINDVKNDTAQVQAVTNSAKIVLAQNKQTLNNLQKQLNNNTIQRTQAKQQLAQVDGNIKYLYDKLSKMKQKETVWRDVAKQERQSGANVQKLNAQIAQLNKQINLLENQVREVSKQRTAIRLG</sequence>
<reference evidence="5 7" key="1">
    <citation type="submission" date="2019-03" db="EMBL/GenBank/DDBJ databases">
        <title>Genomic Encyclopedia of Type Strains, Phase IV (KMG-IV): sequencing the most valuable type-strain genomes for metagenomic binning, comparative biology and taxonomic classification.</title>
        <authorList>
            <person name="Goeker M."/>
        </authorList>
    </citation>
    <scope>NUCLEOTIDE SEQUENCE [LARGE SCALE GENOMIC DNA]</scope>
    <source>
        <strain evidence="5 7">DSM 28140</strain>
    </source>
</reference>
<reference evidence="6 8" key="2">
    <citation type="submission" date="2019-05" db="EMBL/GenBank/DDBJ databases">
        <title>Pasteurellaceae isolates from reptiles.</title>
        <authorList>
            <person name="Bojesen A.M."/>
            <person name="Lund E."/>
        </authorList>
    </citation>
    <scope>NUCLEOTIDE SEQUENCE [LARGE SCALE GENOMIC DNA]</scope>
    <source>
        <strain evidence="6 8">ELNT2x</strain>
    </source>
</reference>
<feature type="signal peptide" evidence="3">
    <location>
        <begin position="1"/>
        <end position="23"/>
    </location>
</feature>